<dbReference type="Proteomes" id="UP001634394">
    <property type="component" value="Unassembled WGS sequence"/>
</dbReference>
<organism evidence="1 2">
    <name type="scientific">Sinanodonta woodiana</name>
    <name type="common">Chinese pond mussel</name>
    <name type="synonym">Anodonta woodiana</name>
    <dbReference type="NCBI Taxonomy" id="1069815"/>
    <lineage>
        <taxon>Eukaryota</taxon>
        <taxon>Metazoa</taxon>
        <taxon>Spiralia</taxon>
        <taxon>Lophotrochozoa</taxon>
        <taxon>Mollusca</taxon>
        <taxon>Bivalvia</taxon>
        <taxon>Autobranchia</taxon>
        <taxon>Heteroconchia</taxon>
        <taxon>Palaeoheterodonta</taxon>
        <taxon>Unionida</taxon>
        <taxon>Unionoidea</taxon>
        <taxon>Unionidae</taxon>
        <taxon>Unioninae</taxon>
        <taxon>Sinanodonta</taxon>
    </lineage>
</organism>
<proteinExistence type="predicted"/>
<dbReference type="AlphaFoldDB" id="A0ABD3XW28"/>
<dbReference type="EMBL" id="JBJQND010000001">
    <property type="protein sequence ID" value="KAL3890202.1"/>
    <property type="molecule type" value="Genomic_DNA"/>
</dbReference>
<name>A0ABD3XW28_SINWO</name>
<sequence length="66" mass="7503">MYLSTVKPPPRADPVILLLYLFPWKIILFSVDISHVHLPSNFAHGLLERSLNNSCLSTSYSYKLKG</sequence>
<reference evidence="1 2" key="1">
    <citation type="submission" date="2024-11" db="EMBL/GenBank/DDBJ databases">
        <title>Chromosome-level genome assembly of the freshwater bivalve Anodonta woodiana.</title>
        <authorList>
            <person name="Chen X."/>
        </authorList>
    </citation>
    <scope>NUCLEOTIDE SEQUENCE [LARGE SCALE GENOMIC DNA]</scope>
    <source>
        <strain evidence="1">MN2024</strain>
        <tissue evidence="1">Gills</tissue>
    </source>
</reference>
<gene>
    <name evidence="1" type="ORF">ACJMK2_002494</name>
</gene>
<accession>A0ABD3XW28</accession>
<protein>
    <submittedName>
        <fullName evidence="1">Uncharacterized protein</fullName>
    </submittedName>
</protein>
<comment type="caution">
    <text evidence="1">The sequence shown here is derived from an EMBL/GenBank/DDBJ whole genome shotgun (WGS) entry which is preliminary data.</text>
</comment>
<evidence type="ECO:0000313" key="1">
    <source>
        <dbReference type="EMBL" id="KAL3890202.1"/>
    </source>
</evidence>
<evidence type="ECO:0000313" key="2">
    <source>
        <dbReference type="Proteomes" id="UP001634394"/>
    </source>
</evidence>
<keyword evidence="2" id="KW-1185">Reference proteome</keyword>